<evidence type="ECO:0000313" key="3">
    <source>
        <dbReference type="Proteomes" id="UP000251402"/>
    </source>
</evidence>
<dbReference type="OrthoDB" id="8481923at2"/>
<dbReference type="Proteomes" id="UP000251402">
    <property type="component" value="Chromosome"/>
</dbReference>
<feature type="transmembrane region" description="Helical" evidence="1">
    <location>
        <begin position="187"/>
        <end position="205"/>
    </location>
</feature>
<evidence type="ECO:0000313" key="2">
    <source>
        <dbReference type="EMBL" id="QEM09705.1"/>
    </source>
</evidence>
<evidence type="ECO:0000256" key="1">
    <source>
        <dbReference type="SAM" id="Phobius"/>
    </source>
</evidence>
<sequence>MPFTFAHPAIVLPLNNLKTRWLSLTGLIAGAMVPDFEYFIRMHIYSIYSHTIWGLFWFDIPFGVLLAFLFHNIVRNKLFNNLPSFLNRRLYAYKTFNWNSYFRKYWPVVLYSIFIGACTHLFLDAFTHPAGYFVALFPKVFNKTIIATTPLYKILQHTFTLIGTLYIMYYIRKMPEERHTNRSISKYWILISICTACIIVLRFWIMPDYQVIANVVISAISAFLLALIIIPQILKISVSH</sequence>
<proteinExistence type="predicted"/>
<reference evidence="2" key="1">
    <citation type="submission" date="2019-08" db="EMBL/GenBank/DDBJ databases">
        <title>Comparative genome analysis confer to the adaptation heavy metal polluted environment.</title>
        <authorList>
            <person name="Li Y."/>
        </authorList>
    </citation>
    <scope>NUCLEOTIDE SEQUENCE [LARGE SCALE GENOMIC DNA]</scope>
    <source>
        <strain evidence="2">P1</strain>
    </source>
</reference>
<dbReference type="AlphaFoldDB" id="A0A5C1HVI8"/>
<dbReference type="InterPro" id="IPR025238">
    <property type="entry name" value="DUF4184"/>
</dbReference>
<dbReference type="RefSeq" id="WP_112571916.1">
    <property type="nucleotide sequence ID" value="NZ_CP043450.1"/>
</dbReference>
<name>A0A5C1HVI8_9SPHI</name>
<keyword evidence="1" id="KW-0812">Transmembrane</keyword>
<protein>
    <submittedName>
        <fullName evidence="2">DUF4184 family protein</fullName>
    </submittedName>
</protein>
<feature type="transmembrane region" description="Helical" evidence="1">
    <location>
        <begin position="52"/>
        <end position="74"/>
    </location>
</feature>
<dbReference type="KEGG" id="mrub:DEO27_006610"/>
<gene>
    <name evidence="2" type="ORF">DEO27_006610</name>
</gene>
<dbReference type="EMBL" id="CP043450">
    <property type="protein sequence ID" value="QEM09705.1"/>
    <property type="molecule type" value="Genomic_DNA"/>
</dbReference>
<feature type="transmembrane region" description="Helical" evidence="1">
    <location>
        <begin position="105"/>
        <end position="123"/>
    </location>
</feature>
<organism evidence="2 3">
    <name type="scientific">Mucilaginibacter rubeus</name>
    <dbReference type="NCBI Taxonomy" id="2027860"/>
    <lineage>
        <taxon>Bacteria</taxon>
        <taxon>Pseudomonadati</taxon>
        <taxon>Bacteroidota</taxon>
        <taxon>Sphingobacteriia</taxon>
        <taxon>Sphingobacteriales</taxon>
        <taxon>Sphingobacteriaceae</taxon>
        <taxon>Mucilaginibacter</taxon>
    </lineage>
</organism>
<feature type="transmembrane region" description="Helical" evidence="1">
    <location>
        <begin position="20"/>
        <end position="40"/>
    </location>
</feature>
<keyword evidence="1" id="KW-1133">Transmembrane helix</keyword>
<keyword evidence="1" id="KW-0472">Membrane</keyword>
<dbReference type="Pfam" id="PF13803">
    <property type="entry name" value="DUF4184"/>
    <property type="match status" value="1"/>
</dbReference>
<keyword evidence="3" id="KW-1185">Reference proteome</keyword>
<feature type="transmembrane region" description="Helical" evidence="1">
    <location>
        <begin position="154"/>
        <end position="171"/>
    </location>
</feature>
<feature type="transmembrane region" description="Helical" evidence="1">
    <location>
        <begin position="211"/>
        <end position="234"/>
    </location>
</feature>
<accession>A0A5C1HVI8</accession>